<dbReference type="InterPro" id="IPR036895">
    <property type="entry name" value="Uracil-DNA_glycosylase-like_sf"/>
</dbReference>
<dbReference type="Proteomes" id="UP000249248">
    <property type="component" value="Unassembled WGS sequence"/>
</dbReference>
<dbReference type="SMART" id="SM00987">
    <property type="entry name" value="UreE_C"/>
    <property type="match status" value="1"/>
</dbReference>
<organism evidence="2 3">
    <name type="scientific">Putridiphycobacter roseus</name>
    <dbReference type="NCBI Taxonomy" id="2219161"/>
    <lineage>
        <taxon>Bacteria</taxon>
        <taxon>Pseudomonadati</taxon>
        <taxon>Bacteroidota</taxon>
        <taxon>Flavobacteriia</taxon>
        <taxon>Flavobacteriales</taxon>
        <taxon>Crocinitomicaceae</taxon>
        <taxon>Putridiphycobacter</taxon>
    </lineage>
</organism>
<evidence type="ECO:0000313" key="2">
    <source>
        <dbReference type="EMBL" id="PZE17744.1"/>
    </source>
</evidence>
<accession>A0A2W1N1R7</accession>
<dbReference type="RefSeq" id="WP_111061895.1">
    <property type="nucleotide sequence ID" value="NZ_JBHUCU010000002.1"/>
</dbReference>
<dbReference type="PANTHER" id="PTHR42160">
    <property type="entry name" value="URACIL-DNA GLYCOSYLASE SUPERFAMILY PROTEIN"/>
    <property type="match status" value="1"/>
</dbReference>
<dbReference type="CDD" id="cd10033">
    <property type="entry name" value="UDG_like"/>
    <property type="match status" value="1"/>
</dbReference>
<comment type="caution">
    <text evidence="2">The sequence shown here is derived from an EMBL/GenBank/DDBJ whole genome shotgun (WGS) entry which is preliminary data.</text>
</comment>
<dbReference type="Gene3D" id="3.40.470.10">
    <property type="entry name" value="Uracil-DNA glycosylase-like domain"/>
    <property type="match status" value="1"/>
</dbReference>
<keyword evidence="3" id="KW-1185">Reference proteome</keyword>
<dbReference type="AlphaFoldDB" id="A0A2W1N1R7"/>
<dbReference type="SUPFAM" id="SSF52141">
    <property type="entry name" value="Uracil-DNA glycosylase-like"/>
    <property type="match status" value="1"/>
</dbReference>
<dbReference type="InterPro" id="IPR005122">
    <property type="entry name" value="Uracil-DNA_glycosylase-like"/>
</dbReference>
<dbReference type="OrthoDB" id="9789139at2"/>
<dbReference type="Pfam" id="PF03167">
    <property type="entry name" value="UDG"/>
    <property type="match status" value="1"/>
</dbReference>
<name>A0A2W1N1R7_9FLAO</name>
<sequence length="193" mass="22246">MEGEILKSIIRSCDACKDHLPFEPNPVFSFTKSSKIVIIGQAPGRKVHESNIPWDDLSGKKLRSWLGVNEEQFYNPSNFAIIPMAFCYPGKGKTGDLPPSKVCAPLWHKQINSYILNTELTILVGAHAQQYYLKGKKRKNLTETVRNYHEFLPDFFPIVHPSPLNFRWHAKNEWFEHDVLPSLYDRVHSILKV</sequence>
<feature type="domain" description="Uracil-DNA glycosylase-like" evidence="1">
    <location>
        <begin position="27"/>
        <end position="184"/>
    </location>
</feature>
<evidence type="ECO:0000259" key="1">
    <source>
        <dbReference type="SMART" id="SM00986"/>
    </source>
</evidence>
<dbReference type="InterPro" id="IPR047124">
    <property type="entry name" value="HI_0220.2"/>
</dbReference>
<evidence type="ECO:0000313" key="3">
    <source>
        <dbReference type="Proteomes" id="UP000249248"/>
    </source>
</evidence>
<dbReference type="EMBL" id="QKSB01000002">
    <property type="protein sequence ID" value="PZE17744.1"/>
    <property type="molecule type" value="Genomic_DNA"/>
</dbReference>
<gene>
    <name evidence="2" type="ORF">DNU06_03760</name>
</gene>
<dbReference type="PANTHER" id="PTHR42160:SF1">
    <property type="entry name" value="URACIL-DNA GLYCOSYLASE SUPERFAMILY PROTEIN"/>
    <property type="match status" value="1"/>
</dbReference>
<reference evidence="2 3" key="1">
    <citation type="submission" date="2018-06" db="EMBL/GenBank/DDBJ databases">
        <title>The draft genome sequence of Crocinitomix sp. SM1701.</title>
        <authorList>
            <person name="Zhang X."/>
        </authorList>
    </citation>
    <scope>NUCLEOTIDE SEQUENCE [LARGE SCALE GENOMIC DNA]</scope>
    <source>
        <strain evidence="2 3">SM1701</strain>
    </source>
</reference>
<dbReference type="SMART" id="SM00986">
    <property type="entry name" value="UDG"/>
    <property type="match status" value="1"/>
</dbReference>
<protein>
    <submittedName>
        <fullName evidence="2">Uracil-DNA glycosylase family protein</fullName>
    </submittedName>
</protein>
<proteinExistence type="predicted"/>